<name>A0A553FP15_9CORY</name>
<organism evidence="2 3">
    <name type="scientific">Corynebacterium hiratae</name>
    <dbReference type="NCBI Taxonomy" id="3139423"/>
    <lineage>
        <taxon>Bacteria</taxon>
        <taxon>Bacillati</taxon>
        <taxon>Actinomycetota</taxon>
        <taxon>Actinomycetes</taxon>
        <taxon>Mycobacteriales</taxon>
        <taxon>Corynebacteriaceae</taxon>
        <taxon>Corynebacterium</taxon>
    </lineage>
</organism>
<dbReference type="PRINTS" id="PR00469">
    <property type="entry name" value="PNDRDTASEII"/>
</dbReference>
<dbReference type="InterPro" id="IPR036188">
    <property type="entry name" value="FAD/NAD-bd_sf"/>
</dbReference>
<proteinExistence type="predicted"/>
<dbReference type="SUPFAM" id="SSF51905">
    <property type="entry name" value="FAD/NAD(P)-binding domain"/>
    <property type="match status" value="2"/>
</dbReference>
<dbReference type="Proteomes" id="UP000320443">
    <property type="component" value="Unassembled WGS sequence"/>
</dbReference>
<dbReference type="GO" id="GO:0050660">
    <property type="term" value="F:flavin adenine dinucleotide binding"/>
    <property type="evidence" value="ECO:0007669"/>
    <property type="project" value="TreeGrafter"/>
</dbReference>
<dbReference type="Gene3D" id="3.50.50.60">
    <property type="entry name" value="FAD/NAD(P)-binding domain"/>
    <property type="match status" value="1"/>
</dbReference>
<gene>
    <name evidence="2" type="ORF">FNY97_12220</name>
</gene>
<evidence type="ECO:0000256" key="1">
    <source>
        <dbReference type="ARBA" id="ARBA00023002"/>
    </source>
</evidence>
<sequence>MHTYDCIVVGGGQSGLATSYYLRRQKLDFLILDANSSPGGAWQHVWDSLTLFSDAQSSTLPGWPMPSYPGFPPASHVVDYLTRYEQRYDLTVRHGVAVERVLDDDPLFHLFTTHGEFRSRTVVAATGTWSAPFIPFYPGEFQGRQWHTASYPGRGPFVDGAGSDRSSRVAIVGAGNSGAQIAAELALAGVDTTWFTAHPPRWMPDDVDGRVLFTRNRQRMLAKLRGEPDPGPETELGDIVMVPPVLKARDSGILSATDMFSSLDELNRKGFSDLIWATGFRPALRPFTGLLAEGKPTVEGFFPVGYGSWTGPGSATITGVSPYARQVAGDVAKLVRTPH</sequence>
<protein>
    <submittedName>
        <fullName evidence="2">NAD(P)/FAD-dependent oxidoreductase</fullName>
    </submittedName>
</protein>
<accession>A0A553FP15</accession>
<keyword evidence="1" id="KW-0560">Oxidoreductase</keyword>
<reference evidence="2 3" key="1">
    <citation type="submission" date="2019-07" db="EMBL/GenBank/DDBJ databases">
        <title>Draft genome of C. aurimucosum strain 2274.</title>
        <authorList>
            <person name="Pacheco L.G.C."/>
            <person name="Aguiar E.R.G.R."/>
            <person name="Santos C.S."/>
            <person name="Rocha D.J.P.G."/>
            <person name="Sant'Anna L.O."/>
            <person name="Mattos-Guaraldi A.L."/>
            <person name="Santos L.S."/>
        </authorList>
    </citation>
    <scope>NUCLEOTIDE SEQUENCE [LARGE SCALE GENOMIC DNA]</scope>
    <source>
        <strain evidence="2 3">2274</strain>
    </source>
</reference>
<dbReference type="InterPro" id="IPR050982">
    <property type="entry name" value="Auxin_biosynth/cation_transpt"/>
</dbReference>
<dbReference type="PANTHER" id="PTHR43539">
    <property type="entry name" value="FLAVIN-BINDING MONOOXYGENASE-LIKE PROTEIN (AFU_ORTHOLOGUE AFUA_4G09220)"/>
    <property type="match status" value="1"/>
</dbReference>
<comment type="caution">
    <text evidence="2">The sequence shown here is derived from an EMBL/GenBank/DDBJ whole genome shotgun (WGS) entry which is preliminary data.</text>
</comment>
<evidence type="ECO:0000313" key="3">
    <source>
        <dbReference type="Proteomes" id="UP000320443"/>
    </source>
</evidence>
<dbReference type="GO" id="GO:0004497">
    <property type="term" value="F:monooxygenase activity"/>
    <property type="evidence" value="ECO:0007669"/>
    <property type="project" value="TreeGrafter"/>
</dbReference>
<keyword evidence="3" id="KW-1185">Reference proteome</keyword>
<dbReference type="RefSeq" id="WP_144014017.1">
    <property type="nucleotide sequence ID" value="NZ_VKDK01000028.1"/>
</dbReference>
<dbReference type="EMBL" id="VKDK01000028">
    <property type="protein sequence ID" value="TRX58986.1"/>
    <property type="molecule type" value="Genomic_DNA"/>
</dbReference>
<dbReference type="Pfam" id="PF13738">
    <property type="entry name" value="Pyr_redox_3"/>
    <property type="match status" value="1"/>
</dbReference>
<dbReference type="AlphaFoldDB" id="A0A553FP15"/>
<evidence type="ECO:0000313" key="2">
    <source>
        <dbReference type="EMBL" id="TRX58986.1"/>
    </source>
</evidence>
<dbReference type="PRINTS" id="PR00368">
    <property type="entry name" value="FADPNR"/>
</dbReference>
<dbReference type="PANTHER" id="PTHR43539:SF78">
    <property type="entry name" value="FLAVIN-CONTAINING MONOOXYGENASE"/>
    <property type="match status" value="1"/>
</dbReference>